<sequence>MNVLEAGPCMLSVLAGGGGGDSIIPAVIGAVVAVVVITAIIVGFIIWRRRKNRSDEEHEAEEGVSSNGEARNLSQTYAAPELREDKRNSKLKRVSLKFSKTLSAKVNDEASRPLKKPSKLKVAIILHSAGPEALGVFDQFQIEEDEHRHDPQQVLEKLGA</sequence>
<name>A0AAE1E1I7_9GAST</name>
<accession>A0AAE1E1I7</accession>
<proteinExistence type="predicted"/>
<feature type="transmembrane region" description="Helical" evidence="2">
    <location>
        <begin position="23"/>
        <end position="47"/>
    </location>
</feature>
<evidence type="ECO:0000256" key="1">
    <source>
        <dbReference type="SAM" id="MobiDB-lite"/>
    </source>
</evidence>
<gene>
    <name evidence="3" type="ORF">RRG08_018484</name>
</gene>
<evidence type="ECO:0000313" key="4">
    <source>
        <dbReference type="Proteomes" id="UP001283361"/>
    </source>
</evidence>
<evidence type="ECO:0000256" key="2">
    <source>
        <dbReference type="SAM" id="Phobius"/>
    </source>
</evidence>
<protein>
    <submittedName>
        <fullName evidence="3">Uncharacterized protein</fullName>
    </submittedName>
</protein>
<dbReference type="Proteomes" id="UP001283361">
    <property type="component" value="Unassembled WGS sequence"/>
</dbReference>
<dbReference type="EMBL" id="JAWDGP010001512">
    <property type="protein sequence ID" value="KAK3790876.1"/>
    <property type="molecule type" value="Genomic_DNA"/>
</dbReference>
<feature type="region of interest" description="Disordered" evidence="1">
    <location>
        <begin position="55"/>
        <end position="88"/>
    </location>
</feature>
<reference evidence="3" key="1">
    <citation type="journal article" date="2023" name="G3 (Bethesda)">
        <title>A reference genome for the long-term kleptoplast-retaining sea slug Elysia crispata morphotype clarki.</title>
        <authorList>
            <person name="Eastman K.E."/>
            <person name="Pendleton A.L."/>
            <person name="Shaikh M.A."/>
            <person name="Suttiyut T."/>
            <person name="Ogas R."/>
            <person name="Tomko P."/>
            <person name="Gavelis G."/>
            <person name="Widhalm J.R."/>
            <person name="Wisecaver J.H."/>
        </authorList>
    </citation>
    <scope>NUCLEOTIDE SEQUENCE</scope>
    <source>
        <strain evidence="3">ECLA1</strain>
    </source>
</reference>
<comment type="caution">
    <text evidence="3">The sequence shown here is derived from an EMBL/GenBank/DDBJ whole genome shotgun (WGS) entry which is preliminary data.</text>
</comment>
<keyword evidence="2" id="KW-0472">Membrane</keyword>
<feature type="compositionally biased region" description="Polar residues" evidence="1">
    <location>
        <begin position="64"/>
        <end position="77"/>
    </location>
</feature>
<dbReference type="AlphaFoldDB" id="A0AAE1E1I7"/>
<evidence type="ECO:0000313" key="3">
    <source>
        <dbReference type="EMBL" id="KAK3790876.1"/>
    </source>
</evidence>
<keyword evidence="2" id="KW-0812">Transmembrane</keyword>
<keyword evidence="2" id="KW-1133">Transmembrane helix</keyword>
<organism evidence="3 4">
    <name type="scientific">Elysia crispata</name>
    <name type="common">lettuce slug</name>
    <dbReference type="NCBI Taxonomy" id="231223"/>
    <lineage>
        <taxon>Eukaryota</taxon>
        <taxon>Metazoa</taxon>
        <taxon>Spiralia</taxon>
        <taxon>Lophotrochozoa</taxon>
        <taxon>Mollusca</taxon>
        <taxon>Gastropoda</taxon>
        <taxon>Heterobranchia</taxon>
        <taxon>Euthyneura</taxon>
        <taxon>Panpulmonata</taxon>
        <taxon>Sacoglossa</taxon>
        <taxon>Placobranchoidea</taxon>
        <taxon>Plakobranchidae</taxon>
        <taxon>Elysia</taxon>
    </lineage>
</organism>
<keyword evidence="4" id="KW-1185">Reference proteome</keyword>